<gene>
    <name evidence="1" type="ORF">BV22DRAFT_1108918</name>
</gene>
<protein>
    <submittedName>
        <fullName evidence="1">Uncharacterized protein</fullName>
    </submittedName>
</protein>
<organism evidence="1 2">
    <name type="scientific">Leucogyrophana mollusca</name>
    <dbReference type="NCBI Taxonomy" id="85980"/>
    <lineage>
        <taxon>Eukaryota</taxon>
        <taxon>Fungi</taxon>
        <taxon>Dikarya</taxon>
        <taxon>Basidiomycota</taxon>
        <taxon>Agaricomycotina</taxon>
        <taxon>Agaricomycetes</taxon>
        <taxon>Agaricomycetidae</taxon>
        <taxon>Boletales</taxon>
        <taxon>Boletales incertae sedis</taxon>
        <taxon>Leucogyrophana</taxon>
    </lineage>
</organism>
<dbReference type="EMBL" id="MU266328">
    <property type="protein sequence ID" value="KAH7931053.1"/>
    <property type="molecule type" value="Genomic_DNA"/>
</dbReference>
<evidence type="ECO:0000313" key="2">
    <source>
        <dbReference type="Proteomes" id="UP000790709"/>
    </source>
</evidence>
<accession>A0ACB8C0C9</accession>
<dbReference type="Proteomes" id="UP000790709">
    <property type="component" value="Unassembled WGS sequence"/>
</dbReference>
<sequence>MRLCFTIATPSELHDDHRQNIWKIFEENMRELYVTSSFGWDPNAKKLEMFDPLSRFILIENIPADTGGSDTAESPGRSLLAYTIFRFEREAKEDVAYCYELQVARTSQRLGLGKILTQHLLDIAAHWQMQKVMLTVFKANKSADAFYRSVGFSLDVTSPGYAEDEEGWEDEDEECDYVILSKPVS</sequence>
<keyword evidence="2" id="KW-1185">Reference proteome</keyword>
<reference evidence="1" key="1">
    <citation type="journal article" date="2021" name="New Phytol.">
        <title>Evolutionary innovations through gain and loss of genes in the ectomycorrhizal Boletales.</title>
        <authorList>
            <person name="Wu G."/>
            <person name="Miyauchi S."/>
            <person name="Morin E."/>
            <person name="Kuo A."/>
            <person name="Drula E."/>
            <person name="Varga T."/>
            <person name="Kohler A."/>
            <person name="Feng B."/>
            <person name="Cao Y."/>
            <person name="Lipzen A."/>
            <person name="Daum C."/>
            <person name="Hundley H."/>
            <person name="Pangilinan J."/>
            <person name="Johnson J."/>
            <person name="Barry K."/>
            <person name="LaButti K."/>
            <person name="Ng V."/>
            <person name="Ahrendt S."/>
            <person name="Min B."/>
            <person name="Choi I.G."/>
            <person name="Park H."/>
            <person name="Plett J.M."/>
            <person name="Magnuson J."/>
            <person name="Spatafora J.W."/>
            <person name="Nagy L.G."/>
            <person name="Henrissat B."/>
            <person name="Grigoriev I.V."/>
            <person name="Yang Z.L."/>
            <person name="Xu J."/>
            <person name="Martin F.M."/>
        </authorList>
    </citation>
    <scope>NUCLEOTIDE SEQUENCE</scope>
    <source>
        <strain evidence="1">KUC20120723A-06</strain>
    </source>
</reference>
<proteinExistence type="predicted"/>
<comment type="caution">
    <text evidence="1">The sequence shown here is derived from an EMBL/GenBank/DDBJ whole genome shotgun (WGS) entry which is preliminary data.</text>
</comment>
<name>A0ACB8C0C9_9AGAM</name>
<evidence type="ECO:0000313" key="1">
    <source>
        <dbReference type="EMBL" id="KAH7931053.1"/>
    </source>
</evidence>